<protein>
    <submittedName>
        <fullName evidence="4">NAD(P)-dependent dehydrogenase (Short-subunit alcohol dehydrogenase family)</fullName>
    </submittedName>
</protein>
<reference evidence="4 5" key="1">
    <citation type="submission" date="2020-07" db="EMBL/GenBank/DDBJ databases">
        <title>Sequencing the genomes of 1000 actinobacteria strains.</title>
        <authorList>
            <person name="Klenk H.-P."/>
        </authorList>
    </citation>
    <scope>NUCLEOTIDE SEQUENCE [LARGE SCALE GENOMIC DNA]</scope>
    <source>
        <strain evidence="4 5">DSM 43461</strain>
    </source>
</reference>
<dbReference type="Gene3D" id="3.40.50.720">
    <property type="entry name" value="NAD(P)-binding Rossmann-like Domain"/>
    <property type="match status" value="1"/>
</dbReference>
<organism evidence="4 5">
    <name type="scientific">Actinomadura citrea</name>
    <dbReference type="NCBI Taxonomy" id="46158"/>
    <lineage>
        <taxon>Bacteria</taxon>
        <taxon>Bacillati</taxon>
        <taxon>Actinomycetota</taxon>
        <taxon>Actinomycetes</taxon>
        <taxon>Streptosporangiales</taxon>
        <taxon>Thermomonosporaceae</taxon>
        <taxon>Actinomadura</taxon>
    </lineage>
</organism>
<comment type="caution">
    <text evidence="4">The sequence shown here is derived from an EMBL/GenBank/DDBJ whole genome shotgun (WGS) entry which is preliminary data.</text>
</comment>
<evidence type="ECO:0000256" key="3">
    <source>
        <dbReference type="SAM" id="MobiDB-lite"/>
    </source>
</evidence>
<dbReference type="PRINTS" id="PR00081">
    <property type="entry name" value="GDHRDH"/>
</dbReference>
<dbReference type="PANTHER" id="PTHR43669:SF3">
    <property type="entry name" value="ALCOHOL DEHYDROGENASE, PUTATIVE (AFU_ORTHOLOGUE AFUA_3G03445)-RELATED"/>
    <property type="match status" value="1"/>
</dbReference>
<dbReference type="SUPFAM" id="SSF51735">
    <property type="entry name" value="NAD(P)-binding Rossmann-fold domains"/>
    <property type="match status" value="1"/>
</dbReference>
<dbReference type="Pfam" id="PF13561">
    <property type="entry name" value="adh_short_C2"/>
    <property type="match status" value="1"/>
</dbReference>
<proteinExistence type="inferred from homology"/>
<name>A0A7Y9GHW8_9ACTN</name>
<comment type="similarity">
    <text evidence="1">Belongs to the short-chain dehydrogenases/reductases (SDR) family.</text>
</comment>
<evidence type="ECO:0000313" key="4">
    <source>
        <dbReference type="EMBL" id="NYE16767.1"/>
    </source>
</evidence>
<dbReference type="InterPro" id="IPR036291">
    <property type="entry name" value="NAD(P)-bd_dom_sf"/>
</dbReference>
<dbReference type="RefSeq" id="WP_218935385.1">
    <property type="nucleotide sequence ID" value="NZ_BMRD01000002.1"/>
</dbReference>
<feature type="region of interest" description="Disordered" evidence="3">
    <location>
        <begin position="1"/>
        <end position="32"/>
    </location>
</feature>
<dbReference type="EMBL" id="JACCBT010000001">
    <property type="protein sequence ID" value="NYE16767.1"/>
    <property type="molecule type" value="Genomic_DNA"/>
</dbReference>
<dbReference type="AlphaFoldDB" id="A0A7Y9GHW8"/>
<dbReference type="Proteomes" id="UP000591272">
    <property type="component" value="Unassembled WGS sequence"/>
</dbReference>
<dbReference type="PANTHER" id="PTHR43669">
    <property type="entry name" value="5-KETO-D-GLUCONATE 5-REDUCTASE"/>
    <property type="match status" value="1"/>
</dbReference>
<sequence>MADPGSGRPAGRRQGRRADRLNSRRGRRFGPVCRSAGEHMSGLLLENKNAVIYGGGGAIGGAVARVFAREGARVFIAGRTQAKLDAVARDIAATGGMVETAQVDVLDLQAVEKHADAIAATAGGIDIALNAVSVMHDQGTSLADLSLEEFMRPIDGFLRTLFITSKAVARHMGRERPGVILTLSEPGAKLAVGGILGHGVSSAGKEAFSRLLAAELAPGNIRVIGIRPHAVVDAPAAGSYTKDLFERSAAAAGQSVQDFLEDGGMVQGTLLKRLPTLSEIAETAAFLASDRAGAMTGTIANLSGGALVD</sequence>
<accession>A0A7Y9GHW8</accession>
<evidence type="ECO:0000256" key="2">
    <source>
        <dbReference type="ARBA" id="ARBA00023002"/>
    </source>
</evidence>
<dbReference type="InterPro" id="IPR002347">
    <property type="entry name" value="SDR_fam"/>
</dbReference>
<dbReference type="GO" id="GO:0016491">
    <property type="term" value="F:oxidoreductase activity"/>
    <property type="evidence" value="ECO:0007669"/>
    <property type="project" value="UniProtKB-KW"/>
</dbReference>
<evidence type="ECO:0000256" key="1">
    <source>
        <dbReference type="ARBA" id="ARBA00006484"/>
    </source>
</evidence>
<evidence type="ECO:0000313" key="5">
    <source>
        <dbReference type="Proteomes" id="UP000591272"/>
    </source>
</evidence>
<keyword evidence="5" id="KW-1185">Reference proteome</keyword>
<dbReference type="CDD" id="cd05233">
    <property type="entry name" value="SDR_c"/>
    <property type="match status" value="1"/>
</dbReference>
<keyword evidence="2" id="KW-0560">Oxidoreductase</keyword>
<gene>
    <name evidence="4" type="ORF">BJ999_007063</name>
</gene>